<dbReference type="Pfam" id="PF00722">
    <property type="entry name" value="Glyco_hydro_16"/>
    <property type="match status" value="2"/>
</dbReference>
<dbReference type="GO" id="GO:0005975">
    <property type="term" value="P:carbohydrate metabolic process"/>
    <property type="evidence" value="ECO:0007669"/>
    <property type="project" value="InterPro"/>
</dbReference>
<evidence type="ECO:0000256" key="1">
    <source>
        <dbReference type="ARBA" id="ARBA00022801"/>
    </source>
</evidence>
<dbReference type="PANTHER" id="PTHR31062">
    <property type="entry name" value="XYLOGLUCAN ENDOTRANSGLUCOSYLASE/HYDROLASE PROTEIN 8-RELATED"/>
    <property type="match status" value="1"/>
</dbReference>
<proteinExistence type="predicted"/>
<keyword evidence="2" id="KW-0326">Glycosidase</keyword>
<keyword evidence="1" id="KW-0378">Hydrolase</keyword>
<comment type="caution">
    <text evidence="5">The sequence shown here is derived from an EMBL/GenBank/DDBJ whole genome shotgun (WGS) entry which is preliminary data.</text>
</comment>
<evidence type="ECO:0000256" key="2">
    <source>
        <dbReference type="ARBA" id="ARBA00023295"/>
    </source>
</evidence>
<dbReference type="InterPro" id="IPR013320">
    <property type="entry name" value="ConA-like_dom_sf"/>
</dbReference>
<dbReference type="SUPFAM" id="SSF49899">
    <property type="entry name" value="Concanavalin A-like lectins/glucanases"/>
    <property type="match status" value="1"/>
</dbReference>
<organism evidence="5 6">
    <name type="scientific">Punica granatum</name>
    <name type="common">Pomegranate</name>
    <dbReference type="NCBI Taxonomy" id="22663"/>
    <lineage>
        <taxon>Eukaryota</taxon>
        <taxon>Viridiplantae</taxon>
        <taxon>Streptophyta</taxon>
        <taxon>Embryophyta</taxon>
        <taxon>Tracheophyta</taxon>
        <taxon>Spermatophyta</taxon>
        <taxon>Magnoliopsida</taxon>
        <taxon>eudicotyledons</taxon>
        <taxon>Gunneridae</taxon>
        <taxon>Pentapetalae</taxon>
        <taxon>rosids</taxon>
        <taxon>malvids</taxon>
        <taxon>Myrtales</taxon>
        <taxon>Lythraceae</taxon>
        <taxon>Punica</taxon>
    </lineage>
</organism>
<dbReference type="PROSITE" id="PS51762">
    <property type="entry name" value="GH16_2"/>
    <property type="match status" value="1"/>
</dbReference>
<protein>
    <recommendedName>
        <fullName evidence="4">GH16 domain-containing protein</fullName>
    </recommendedName>
</protein>
<dbReference type="AlphaFoldDB" id="A0A2I0I2B1"/>
<evidence type="ECO:0000313" key="5">
    <source>
        <dbReference type="EMBL" id="PKI38105.1"/>
    </source>
</evidence>
<dbReference type="InterPro" id="IPR000757">
    <property type="entry name" value="Beta-glucanase-like"/>
</dbReference>
<dbReference type="Proteomes" id="UP000233551">
    <property type="component" value="Unassembled WGS sequence"/>
</dbReference>
<name>A0A2I0I2B1_PUNGR</name>
<sequence>MGLCFAKRELEQRRGSNGLVGEEILAQDALQFQFLPLRPFYRSEIVTWRIQNGEKLRYGWVPEDVSPSTVQQRESSSRSDRSNRSVRSGFDSIKEGVRCSCLKILHQKYSQGLHLDPSDFEMSNGDMFEKNHDEIDFEFLGNIRGREWRVQTNVYGNGSTSVGREERYTTFGMILPMIFIISTASSGQTLRSYFISYNVPIRGVKRMKAMHGAFPSKPMSLYATIWDGLDWATNGGKYRVNYKYSHYIAQFTDLVLRGFAVNPIEKVCAIYTIIQNYHEKVKATFE</sequence>
<dbReference type="GO" id="GO:0004553">
    <property type="term" value="F:hydrolase activity, hydrolyzing O-glycosyl compounds"/>
    <property type="evidence" value="ECO:0007669"/>
    <property type="project" value="InterPro"/>
</dbReference>
<keyword evidence="6" id="KW-1185">Reference proteome</keyword>
<accession>A0A2I0I2B1</accession>
<feature type="domain" description="GH16" evidence="4">
    <location>
        <begin position="30"/>
        <end position="251"/>
    </location>
</feature>
<evidence type="ECO:0000313" key="6">
    <source>
        <dbReference type="Proteomes" id="UP000233551"/>
    </source>
</evidence>
<evidence type="ECO:0000259" key="4">
    <source>
        <dbReference type="PROSITE" id="PS51762"/>
    </source>
</evidence>
<evidence type="ECO:0000256" key="3">
    <source>
        <dbReference type="SAM" id="MobiDB-lite"/>
    </source>
</evidence>
<dbReference type="InterPro" id="IPR044791">
    <property type="entry name" value="Beta-glucanase/XTH"/>
</dbReference>
<dbReference type="Gene3D" id="2.60.120.200">
    <property type="match status" value="2"/>
</dbReference>
<dbReference type="EMBL" id="PGOL01004214">
    <property type="protein sequence ID" value="PKI38105.1"/>
    <property type="molecule type" value="Genomic_DNA"/>
</dbReference>
<feature type="region of interest" description="Disordered" evidence="3">
    <location>
        <begin position="67"/>
        <end position="87"/>
    </location>
</feature>
<gene>
    <name evidence="5" type="ORF">CRG98_041504</name>
</gene>
<dbReference type="STRING" id="22663.A0A2I0I2B1"/>
<reference evidence="5 6" key="1">
    <citation type="submission" date="2017-11" db="EMBL/GenBank/DDBJ databases">
        <title>De-novo sequencing of pomegranate (Punica granatum L.) genome.</title>
        <authorList>
            <person name="Akparov Z."/>
            <person name="Amiraslanov A."/>
            <person name="Hajiyeva S."/>
            <person name="Abbasov M."/>
            <person name="Kaur K."/>
            <person name="Hamwieh A."/>
            <person name="Solovyev V."/>
            <person name="Salamov A."/>
            <person name="Braich B."/>
            <person name="Kosarev P."/>
            <person name="Mahmoud A."/>
            <person name="Hajiyev E."/>
            <person name="Babayeva S."/>
            <person name="Izzatullayeva V."/>
            <person name="Mammadov A."/>
            <person name="Mammadov A."/>
            <person name="Sharifova S."/>
            <person name="Ojaghi J."/>
            <person name="Eynullazada K."/>
            <person name="Bayramov B."/>
            <person name="Abdulazimova A."/>
            <person name="Shahmuradov I."/>
        </authorList>
    </citation>
    <scope>NUCLEOTIDE SEQUENCE [LARGE SCALE GENOMIC DNA]</scope>
    <source>
        <strain evidence="6">cv. AG2017</strain>
        <tissue evidence="5">Leaf</tissue>
    </source>
</reference>